<dbReference type="Pfam" id="PF00149">
    <property type="entry name" value="Metallophos"/>
    <property type="match status" value="1"/>
</dbReference>
<dbReference type="Proteomes" id="UP000525389">
    <property type="component" value="Unassembled WGS sequence"/>
</dbReference>
<dbReference type="RefSeq" id="WP_343057538.1">
    <property type="nucleotide sequence ID" value="NZ_JACHFN010000001.1"/>
</dbReference>
<feature type="domain" description="Calcineurin-like phosphoesterase" evidence="1">
    <location>
        <begin position="9"/>
        <end position="114"/>
    </location>
</feature>
<evidence type="ECO:0000313" key="3">
    <source>
        <dbReference type="Proteomes" id="UP000525389"/>
    </source>
</evidence>
<dbReference type="InterPro" id="IPR029052">
    <property type="entry name" value="Metallo-depent_PP-like"/>
</dbReference>
<protein>
    <recommendedName>
        <fullName evidence="1">Calcineurin-like phosphoesterase domain-containing protein</fullName>
    </recommendedName>
</protein>
<reference evidence="2 3" key="1">
    <citation type="submission" date="2020-08" db="EMBL/GenBank/DDBJ databases">
        <title>Genomic Encyclopedia of Type Strains, Phase IV (KMG-IV): sequencing the most valuable type-strain genomes for metagenomic binning, comparative biology and taxonomic classification.</title>
        <authorList>
            <person name="Goeker M."/>
        </authorList>
    </citation>
    <scope>NUCLEOTIDE SEQUENCE [LARGE SCALE GENOMIC DNA]</scope>
    <source>
        <strain evidence="2 3">DSM 101791</strain>
    </source>
</reference>
<dbReference type="EMBL" id="JACHFN010000001">
    <property type="protein sequence ID" value="MBB5232591.1"/>
    <property type="molecule type" value="Genomic_DNA"/>
</dbReference>
<evidence type="ECO:0000259" key="1">
    <source>
        <dbReference type="Pfam" id="PF00149"/>
    </source>
</evidence>
<dbReference type="PANTHER" id="PTHR46546:SF4">
    <property type="entry name" value="SHEWANELLA-LIKE PROTEIN PHOSPHATASE 1"/>
    <property type="match status" value="1"/>
</dbReference>
<name>A0A7W8GC33_9DEIO</name>
<gene>
    <name evidence="2" type="ORF">HNQ09_000008</name>
</gene>
<dbReference type="GO" id="GO:0016787">
    <property type="term" value="F:hydrolase activity"/>
    <property type="evidence" value="ECO:0007669"/>
    <property type="project" value="InterPro"/>
</dbReference>
<evidence type="ECO:0000313" key="2">
    <source>
        <dbReference type="EMBL" id="MBB5232591.1"/>
    </source>
</evidence>
<accession>A0A7W8GC33</accession>
<comment type="caution">
    <text evidence="2">The sequence shown here is derived from an EMBL/GenBank/DDBJ whole genome shotgun (WGS) entry which is preliminary data.</text>
</comment>
<dbReference type="SUPFAM" id="SSF56300">
    <property type="entry name" value="Metallo-dependent phosphatases"/>
    <property type="match status" value="1"/>
</dbReference>
<dbReference type="PANTHER" id="PTHR46546">
    <property type="entry name" value="SHEWANELLA-LIKE PROTEIN PHOSPHATASE 1"/>
    <property type="match status" value="1"/>
</dbReference>
<dbReference type="AlphaFoldDB" id="A0A7W8GC33"/>
<dbReference type="InterPro" id="IPR004843">
    <property type="entry name" value="Calcineurin-like_PHP"/>
</dbReference>
<organism evidence="2 3">
    <name type="scientific">Deinococcus budaensis</name>
    <dbReference type="NCBI Taxonomy" id="1665626"/>
    <lineage>
        <taxon>Bacteria</taxon>
        <taxon>Thermotogati</taxon>
        <taxon>Deinococcota</taxon>
        <taxon>Deinococci</taxon>
        <taxon>Deinococcales</taxon>
        <taxon>Deinococcaceae</taxon>
        <taxon>Deinococcus</taxon>
    </lineage>
</organism>
<dbReference type="Gene3D" id="3.60.21.10">
    <property type="match status" value="1"/>
</dbReference>
<keyword evidence="3" id="KW-1185">Reference proteome</keyword>
<sequence>MNGAPARALWVVGDVHGAHDKLRTLLLGARLITEDGSWSGGTAHLAFLGDYLDRGPDGLGVVQLVRGLEAGARAAGGQVTALLGNHEVMFLAALHFARRDPHDRHGFRDYWRANGGQPGDAARVTPEDLAWLLARPALARAGRWLLLHADTPMYLRLGGSLEAVNARVAGLLGSHDPHVWGTFANAFADRFAFAAPGGERAAQSLLDTFGGERLAHGHTPVPLLLGESLAGPEDGSDRGTCGAGAPLLYAGGRCLALDSALAYRPQAGFLARLNGRGVAQVVTYGGAGETVQQAGPGGPAP</sequence>
<proteinExistence type="predicted"/>